<dbReference type="PANTHER" id="PTHR13887">
    <property type="entry name" value="GLUTATHIONE S-TRANSFERASE KAPPA"/>
    <property type="match status" value="1"/>
</dbReference>
<dbReference type="InterPro" id="IPR036249">
    <property type="entry name" value="Thioredoxin-like_sf"/>
</dbReference>
<accession>A0A244CN54</accession>
<dbReference type="RefSeq" id="WP_086745242.1">
    <property type="nucleotide sequence ID" value="NZ_MWPV01000005.1"/>
</dbReference>
<sequence>MQNTTLYYIYDPMCSWCWGYRKTWLMLEQALKPFVTVKYRLGGLAPDCHQPMSQQMKSHLQQTWRTISKQLNVDFNFDFWLKCHPRRSTYPACRAALIARKFDKEAQMYFAIQQAYYLNAQNPSDDETLISLAHDIGIPSDEFATLLNSPQIQDELLTEIERVHQWPITGFPSLILMHEGHVTAIKINYKQWQDTFSRIKQLLD</sequence>
<dbReference type="Pfam" id="PF01323">
    <property type="entry name" value="DSBA"/>
    <property type="match status" value="1"/>
</dbReference>
<dbReference type="PANTHER" id="PTHR13887:SF54">
    <property type="entry name" value="DSBA FAMILY PROTEIN"/>
    <property type="match status" value="1"/>
</dbReference>
<name>A0A244CN54_PSEDV</name>
<keyword evidence="3" id="KW-1185">Reference proteome</keyword>
<dbReference type="OrthoDB" id="9813770at2"/>
<gene>
    <name evidence="2" type="ORF">B1199_16625</name>
</gene>
<dbReference type="Gene3D" id="1.10.472.60">
    <property type="entry name" value="putative protein disulfide isomerase domain"/>
    <property type="match status" value="1"/>
</dbReference>
<reference evidence="2 3" key="1">
    <citation type="submission" date="2017-02" db="EMBL/GenBank/DDBJ databases">
        <title>Pseudoalteromonas ulvae TC14 Genome.</title>
        <authorList>
            <person name="Molmeret M."/>
        </authorList>
    </citation>
    <scope>NUCLEOTIDE SEQUENCE [LARGE SCALE GENOMIC DNA]</scope>
    <source>
        <strain evidence="2">TC14</strain>
    </source>
</reference>
<organism evidence="2 3">
    <name type="scientific">Pseudoalteromonas ulvae</name>
    <dbReference type="NCBI Taxonomy" id="107327"/>
    <lineage>
        <taxon>Bacteria</taxon>
        <taxon>Pseudomonadati</taxon>
        <taxon>Pseudomonadota</taxon>
        <taxon>Gammaproteobacteria</taxon>
        <taxon>Alteromonadales</taxon>
        <taxon>Pseudoalteromonadaceae</taxon>
        <taxon>Pseudoalteromonas</taxon>
    </lineage>
</organism>
<dbReference type="AlphaFoldDB" id="A0A244CN54"/>
<dbReference type="Proteomes" id="UP000194841">
    <property type="component" value="Unassembled WGS sequence"/>
</dbReference>
<dbReference type="SUPFAM" id="SSF52833">
    <property type="entry name" value="Thioredoxin-like"/>
    <property type="match status" value="1"/>
</dbReference>
<feature type="domain" description="DSBA-like thioredoxin" evidence="1">
    <location>
        <begin position="10"/>
        <end position="176"/>
    </location>
</feature>
<evidence type="ECO:0000259" key="1">
    <source>
        <dbReference type="Pfam" id="PF01323"/>
    </source>
</evidence>
<proteinExistence type="predicted"/>
<evidence type="ECO:0000313" key="2">
    <source>
        <dbReference type="EMBL" id="OUL56988.1"/>
    </source>
</evidence>
<dbReference type="InterPro" id="IPR001853">
    <property type="entry name" value="DSBA-like_thioredoxin_dom"/>
</dbReference>
<dbReference type="CDD" id="cd03025">
    <property type="entry name" value="DsbA_FrnE_like"/>
    <property type="match status" value="1"/>
</dbReference>
<comment type="caution">
    <text evidence="2">The sequence shown here is derived from an EMBL/GenBank/DDBJ whole genome shotgun (WGS) entry which is preliminary data.</text>
</comment>
<dbReference type="EMBL" id="MWPV01000005">
    <property type="protein sequence ID" value="OUL56988.1"/>
    <property type="molecule type" value="Genomic_DNA"/>
</dbReference>
<protein>
    <submittedName>
        <fullName evidence="2">DsbA family protein</fullName>
    </submittedName>
</protein>
<dbReference type="Gene3D" id="3.40.30.10">
    <property type="entry name" value="Glutaredoxin"/>
    <property type="match status" value="1"/>
</dbReference>
<evidence type="ECO:0000313" key="3">
    <source>
        <dbReference type="Proteomes" id="UP000194841"/>
    </source>
</evidence>